<sequence length="154" mass="16362">MPPAYYGPPMPPPSAPAPSSGIRVGCIVLALMVVGLIVGGGAILATSLFALFTRCGTRAGMHTARARCRRSPGRTLWRSALGRSWHSSSPTVAPSLTDVTAHRGRFTFPAHTSRHGISVNHAPIVWKREGTACPPDGYGERLAEVPDRPLPPSY</sequence>
<keyword evidence="1" id="KW-1133">Transmembrane helix</keyword>
<feature type="transmembrane region" description="Helical" evidence="1">
    <location>
        <begin position="20"/>
        <end position="52"/>
    </location>
</feature>
<name>A0A7I7SR52_9MYCO</name>
<keyword evidence="1" id="KW-0812">Transmembrane</keyword>
<evidence type="ECO:0000313" key="3">
    <source>
        <dbReference type="Proteomes" id="UP000466445"/>
    </source>
</evidence>
<organism evidence="2 3">
    <name type="scientific">Mycolicibacterium sarraceniae</name>
    <dbReference type="NCBI Taxonomy" id="1534348"/>
    <lineage>
        <taxon>Bacteria</taxon>
        <taxon>Bacillati</taxon>
        <taxon>Actinomycetota</taxon>
        <taxon>Actinomycetes</taxon>
        <taxon>Mycobacteriales</taxon>
        <taxon>Mycobacteriaceae</taxon>
        <taxon>Mycolicibacterium</taxon>
    </lineage>
</organism>
<evidence type="ECO:0000313" key="2">
    <source>
        <dbReference type="EMBL" id="BBY59487.1"/>
    </source>
</evidence>
<protein>
    <submittedName>
        <fullName evidence="2">Uncharacterized protein</fullName>
    </submittedName>
</protein>
<proteinExistence type="predicted"/>
<reference evidence="2 3" key="1">
    <citation type="journal article" date="2019" name="Emerg. Microbes Infect.">
        <title>Comprehensive subspecies identification of 175 nontuberculous mycobacteria species based on 7547 genomic profiles.</title>
        <authorList>
            <person name="Matsumoto Y."/>
            <person name="Kinjo T."/>
            <person name="Motooka D."/>
            <person name="Nabeya D."/>
            <person name="Jung N."/>
            <person name="Uechi K."/>
            <person name="Horii T."/>
            <person name="Iida T."/>
            <person name="Fujita J."/>
            <person name="Nakamura S."/>
        </authorList>
    </citation>
    <scope>NUCLEOTIDE SEQUENCE [LARGE SCALE GENOMIC DNA]</scope>
    <source>
        <strain evidence="2 3">JCM 30395</strain>
    </source>
</reference>
<evidence type="ECO:0000256" key="1">
    <source>
        <dbReference type="SAM" id="Phobius"/>
    </source>
</evidence>
<gene>
    <name evidence="2" type="ORF">MSAR_26230</name>
</gene>
<dbReference type="EMBL" id="AP022595">
    <property type="protein sequence ID" value="BBY59487.1"/>
    <property type="molecule type" value="Genomic_DNA"/>
</dbReference>
<keyword evidence="3" id="KW-1185">Reference proteome</keyword>
<dbReference type="Proteomes" id="UP000466445">
    <property type="component" value="Chromosome"/>
</dbReference>
<dbReference type="KEGG" id="msar:MSAR_26230"/>
<accession>A0A7I7SR52</accession>
<keyword evidence="1" id="KW-0472">Membrane</keyword>
<dbReference type="AlphaFoldDB" id="A0A7I7SR52"/>